<dbReference type="Proteomes" id="UP001169063">
    <property type="component" value="Unassembled WGS sequence"/>
</dbReference>
<sequence>MAEEGFIQMYVRDFTLMAARAETGQDVEAALTRRVREARDHAVIMDARKTPGHLDAVIERVREESQRKLFPGRGPDTPEERQRRGDFLTRVAEMLGA</sequence>
<organism evidence="2 3">
    <name type="scientific">Peiella sedimenti</name>
    <dbReference type="NCBI Taxonomy" id="3061083"/>
    <lineage>
        <taxon>Bacteria</taxon>
        <taxon>Pseudomonadati</taxon>
        <taxon>Pseudomonadota</taxon>
        <taxon>Alphaproteobacteria</taxon>
        <taxon>Caulobacterales</taxon>
        <taxon>Caulobacteraceae</taxon>
        <taxon>Peiella</taxon>
    </lineage>
</organism>
<comment type="caution">
    <text evidence="2">The sequence shown here is derived from an EMBL/GenBank/DDBJ whole genome shotgun (WGS) entry which is preliminary data.</text>
</comment>
<feature type="region of interest" description="Disordered" evidence="1">
    <location>
        <begin position="65"/>
        <end position="88"/>
    </location>
</feature>
<name>A0ABT8SL19_9CAUL</name>
<protein>
    <submittedName>
        <fullName evidence="2">Uncharacterized protein</fullName>
    </submittedName>
</protein>
<dbReference type="EMBL" id="JAUKTR010000003">
    <property type="protein sequence ID" value="MDO1559262.1"/>
    <property type="molecule type" value="Genomic_DNA"/>
</dbReference>
<evidence type="ECO:0000313" key="3">
    <source>
        <dbReference type="Proteomes" id="UP001169063"/>
    </source>
</evidence>
<gene>
    <name evidence="2" type="ORF">Q0812_07460</name>
</gene>
<reference evidence="2" key="1">
    <citation type="submission" date="2023-07" db="EMBL/GenBank/DDBJ databases">
        <title>Brevundimonas soil sp. nov., isolated from the soil of chemical plant.</title>
        <authorList>
            <person name="Wu N."/>
        </authorList>
    </citation>
    <scope>NUCLEOTIDE SEQUENCE</scope>
    <source>
        <strain evidence="2">XZ-24</strain>
    </source>
</reference>
<accession>A0ABT8SL19</accession>
<keyword evidence="3" id="KW-1185">Reference proteome</keyword>
<dbReference type="RefSeq" id="WP_302109698.1">
    <property type="nucleotide sequence ID" value="NZ_JAUKTR010000003.1"/>
</dbReference>
<proteinExistence type="predicted"/>
<evidence type="ECO:0000256" key="1">
    <source>
        <dbReference type="SAM" id="MobiDB-lite"/>
    </source>
</evidence>
<feature type="compositionally biased region" description="Basic and acidic residues" evidence="1">
    <location>
        <begin position="76"/>
        <end position="87"/>
    </location>
</feature>
<evidence type="ECO:0000313" key="2">
    <source>
        <dbReference type="EMBL" id="MDO1559262.1"/>
    </source>
</evidence>